<feature type="compositionally biased region" description="Polar residues" evidence="3">
    <location>
        <begin position="1"/>
        <end position="21"/>
    </location>
</feature>
<dbReference type="InterPro" id="IPR000182">
    <property type="entry name" value="GNAT_dom"/>
</dbReference>
<evidence type="ECO:0000256" key="2">
    <source>
        <dbReference type="ARBA" id="ARBA00023315"/>
    </source>
</evidence>
<accession>A0A3A8KHL9</accession>
<feature type="compositionally biased region" description="Pro residues" evidence="3">
    <location>
        <begin position="173"/>
        <end position="187"/>
    </location>
</feature>
<dbReference type="PROSITE" id="PS51186">
    <property type="entry name" value="GNAT"/>
    <property type="match status" value="1"/>
</dbReference>
<dbReference type="PANTHER" id="PTHR43072:SF23">
    <property type="entry name" value="UPF0039 PROTEIN C11D3.02C"/>
    <property type="match status" value="1"/>
</dbReference>
<keyword evidence="4" id="KW-0472">Membrane</keyword>
<feature type="region of interest" description="Disordered" evidence="3">
    <location>
        <begin position="1"/>
        <end position="22"/>
    </location>
</feature>
<keyword evidence="2" id="KW-0012">Acyltransferase</keyword>
<keyword evidence="4" id="KW-0812">Transmembrane</keyword>
<evidence type="ECO:0000256" key="4">
    <source>
        <dbReference type="SAM" id="Phobius"/>
    </source>
</evidence>
<name>A0A3A8KHL9_9BACT</name>
<proteinExistence type="predicted"/>
<dbReference type="Gene3D" id="3.40.630.30">
    <property type="match status" value="1"/>
</dbReference>
<protein>
    <submittedName>
        <fullName evidence="6">N-acetyltransferase</fullName>
    </submittedName>
</protein>
<evidence type="ECO:0000313" key="7">
    <source>
        <dbReference type="Proteomes" id="UP000268313"/>
    </source>
</evidence>
<evidence type="ECO:0000256" key="1">
    <source>
        <dbReference type="ARBA" id="ARBA00022679"/>
    </source>
</evidence>
<comment type="caution">
    <text evidence="6">The sequence shown here is derived from an EMBL/GenBank/DDBJ whole genome shotgun (WGS) entry which is preliminary data.</text>
</comment>
<dbReference type="OrthoDB" id="5459937at2"/>
<gene>
    <name evidence="6" type="ORF">D7X32_13055</name>
</gene>
<dbReference type="CDD" id="cd04301">
    <property type="entry name" value="NAT_SF"/>
    <property type="match status" value="1"/>
</dbReference>
<keyword evidence="7" id="KW-1185">Reference proteome</keyword>
<feature type="region of interest" description="Disordered" evidence="3">
    <location>
        <begin position="173"/>
        <end position="197"/>
    </location>
</feature>
<dbReference type="SUPFAM" id="SSF55729">
    <property type="entry name" value="Acyl-CoA N-acyltransferases (Nat)"/>
    <property type="match status" value="1"/>
</dbReference>
<reference evidence="7" key="1">
    <citation type="submission" date="2018-09" db="EMBL/GenBank/DDBJ databases">
        <authorList>
            <person name="Livingstone P.G."/>
            <person name="Whitworth D.E."/>
        </authorList>
    </citation>
    <scope>NUCLEOTIDE SEQUENCE [LARGE SCALE GENOMIC DNA]</scope>
    <source>
        <strain evidence="7">CA043D</strain>
    </source>
</reference>
<keyword evidence="1 6" id="KW-0808">Transferase</keyword>
<dbReference type="Proteomes" id="UP000268313">
    <property type="component" value="Unassembled WGS sequence"/>
</dbReference>
<feature type="domain" description="N-acetyltransferase" evidence="5">
    <location>
        <begin position="185"/>
        <end position="337"/>
    </location>
</feature>
<dbReference type="EMBL" id="RAWE01000037">
    <property type="protein sequence ID" value="RKH03701.1"/>
    <property type="molecule type" value="Genomic_DNA"/>
</dbReference>
<feature type="transmembrane region" description="Helical" evidence="4">
    <location>
        <begin position="124"/>
        <end position="142"/>
    </location>
</feature>
<dbReference type="PANTHER" id="PTHR43072">
    <property type="entry name" value="N-ACETYLTRANSFERASE"/>
    <property type="match status" value="1"/>
</dbReference>
<evidence type="ECO:0000256" key="3">
    <source>
        <dbReference type="SAM" id="MobiDB-lite"/>
    </source>
</evidence>
<dbReference type="AlphaFoldDB" id="A0A3A8KHL9"/>
<dbReference type="Pfam" id="PF00583">
    <property type="entry name" value="Acetyltransf_1"/>
    <property type="match status" value="1"/>
</dbReference>
<organism evidence="6 7">
    <name type="scientific">Corallococcus carmarthensis</name>
    <dbReference type="NCBI Taxonomy" id="2316728"/>
    <lineage>
        <taxon>Bacteria</taxon>
        <taxon>Pseudomonadati</taxon>
        <taxon>Myxococcota</taxon>
        <taxon>Myxococcia</taxon>
        <taxon>Myxococcales</taxon>
        <taxon>Cystobacterineae</taxon>
        <taxon>Myxococcaceae</taxon>
        <taxon>Corallococcus</taxon>
    </lineage>
</organism>
<dbReference type="GO" id="GO:0016747">
    <property type="term" value="F:acyltransferase activity, transferring groups other than amino-acyl groups"/>
    <property type="evidence" value="ECO:0007669"/>
    <property type="project" value="InterPro"/>
</dbReference>
<sequence length="337" mass="36888">MSQEPQHPQSESASPRKQSWQEAEAAMLSLVPPVALEDEPASGATAPQAASPSPPGWGTAVCIALIALYQLRRVMPLENVTPWDFQALFSKGFGTVAVLVLFPSLLSLWGIARDELKRQTQGSALLLLQAVCWALMAGVALFKGEFVTALLMPWHLTLVGAFMMYTPDPPPLEAPVPPRAKPPPPTVRPATPEDRESIEGLQDAALARRPTEFEKPFEGGQDGRHPVLVAEEDGRVVACVSTHAYSSRECYAGIADFSLFVAREVRGRGVDELLLQALLKEAEAQGLHKLTTSVFADHTHNLKLFERLRFTTVGTHEKHARVDGAWHDVVVVEKFLR</sequence>
<evidence type="ECO:0000313" key="6">
    <source>
        <dbReference type="EMBL" id="RKH03701.1"/>
    </source>
</evidence>
<evidence type="ECO:0000259" key="5">
    <source>
        <dbReference type="PROSITE" id="PS51186"/>
    </source>
</evidence>
<dbReference type="RefSeq" id="WP_120602862.1">
    <property type="nucleotide sequence ID" value="NZ_RAWE01000037.1"/>
</dbReference>
<keyword evidence="4" id="KW-1133">Transmembrane helix</keyword>
<dbReference type="InterPro" id="IPR016181">
    <property type="entry name" value="Acyl_CoA_acyltransferase"/>
</dbReference>
<feature type="transmembrane region" description="Helical" evidence="4">
    <location>
        <begin position="92"/>
        <end position="112"/>
    </location>
</feature>